<feature type="domain" description="ARB-07466-like C-terminal" evidence="3">
    <location>
        <begin position="188"/>
        <end position="296"/>
    </location>
</feature>
<feature type="chain" id="PRO_5017209484" description="ARB-07466-like C-terminal domain-containing protein" evidence="2">
    <location>
        <begin position="22"/>
        <end position="304"/>
    </location>
</feature>
<evidence type="ECO:0000313" key="5">
    <source>
        <dbReference type="Proteomes" id="UP000265768"/>
    </source>
</evidence>
<dbReference type="AlphaFoldDB" id="A0A3A4BMY1"/>
<accession>A0A3A4BMY1</accession>
<dbReference type="OrthoDB" id="2989771at2"/>
<dbReference type="InterPro" id="IPR058593">
    <property type="entry name" value="ARB_07466-like_C"/>
</dbReference>
<evidence type="ECO:0000259" key="3">
    <source>
        <dbReference type="Pfam" id="PF26571"/>
    </source>
</evidence>
<feature type="coiled-coil region" evidence="1">
    <location>
        <begin position="54"/>
        <end position="88"/>
    </location>
</feature>
<dbReference type="Proteomes" id="UP000265768">
    <property type="component" value="Unassembled WGS sequence"/>
</dbReference>
<keyword evidence="2" id="KW-0732">Signal</keyword>
<evidence type="ECO:0000256" key="1">
    <source>
        <dbReference type="SAM" id="Coils"/>
    </source>
</evidence>
<gene>
    <name evidence="4" type="ORF">D5H75_12900</name>
</gene>
<organism evidence="4 5">
    <name type="scientific">Bailinhaonella thermotolerans</name>
    <dbReference type="NCBI Taxonomy" id="1070861"/>
    <lineage>
        <taxon>Bacteria</taxon>
        <taxon>Bacillati</taxon>
        <taxon>Actinomycetota</taxon>
        <taxon>Actinomycetes</taxon>
        <taxon>Streptosporangiales</taxon>
        <taxon>Streptosporangiaceae</taxon>
        <taxon>Bailinhaonella</taxon>
    </lineage>
</organism>
<name>A0A3A4BMY1_9ACTN</name>
<keyword evidence="5" id="KW-1185">Reference proteome</keyword>
<feature type="coiled-coil region" evidence="1">
    <location>
        <begin position="142"/>
        <end position="176"/>
    </location>
</feature>
<sequence length="304" mass="33173">MTALVATTSALLIAVATPGSAAPGSYSAALAADPSKKAQLDKLTKQNKALAKLYRGELHRLDDLEASAKKAEARAARLRKEYSLARAALSRFAQSAYMGGDPQASLFLTAGDSGERALDGALTLSQYALAESERVKSVKVLAKEAKEAEEKTARDIEELKRSIKELAAKRRHVEKLMAKYGFQRPGGSAGLTGRMISVRDAIMQEFPMPYGVGCLRPGDRGEHGVGRACDFMMSTGGRMPGPEDLERGDRVSQWAISNASRLGIMYIIWKQRIYDFRQGGGWKPMSDRGSITQNHWDHVHISVF</sequence>
<dbReference type="EMBL" id="QZEY01000004">
    <property type="protein sequence ID" value="RJL32434.1"/>
    <property type="molecule type" value="Genomic_DNA"/>
</dbReference>
<feature type="signal peptide" evidence="2">
    <location>
        <begin position="1"/>
        <end position="21"/>
    </location>
</feature>
<dbReference type="Pfam" id="PF26571">
    <property type="entry name" value="VldE"/>
    <property type="match status" value="1"/>
</dbReference>
<evidence type="ECO:0000256" key="2">
    <source>
        <dbReference type="SAM" id="SignalP"/>
    </source>
</evidence>
<evidence type="ECO:0000313" key="4">
    <source>
        <dbReference type="EMBL" id="RJL32434.1"/>
    </source>
</evidence>
<keyword evidence="1" id="KW-0175">Coiled coil</keyword>
<dbReference type="Gene3D" id="6.10.250.3150">
    <property type="match status" value="1"/>
</dbReference>
<proteinExistence type="predicted"/>
<reference evidence="4 5" key="1">
    <citation type="submission" date="2018-09" db="EMBL/GenBank/DDBJ databases">
        <title>YIM 75507 draft genome.</title>
        <authorList>
            <person name="Tang S."/>
            <person name="Feng Y."/>
        </authorList>
    </citation>
    <scope>NUCLEOTIDE SEQUENCE [LARGE SCALE GENOMIC DNA]</scope>
    <source>
        <strain evidence="4 5">YIM 75507</strain>
    </source>
</reference>
<protein>
    <recommendedName>
        <fullName evidence="3">ARB-07466-like C-terminal domain-containing protein</fullName>
    </recommendedName>
</protein>
<comment type="caution">
    <text evidence="4">The sequence shown here is derived from an EMBL/GenBank/DDBJ whole genome shotgun (WGS) entry which is preliminary data.</text>
</comment>